<evidence type="ECO:0000256" key="15">
    <source>
        <dbReference type="PROSITE-ProRule" id="PRU10007"/>
    </source>
</evidence>
<dbReference type="Gene3D" id="3.40.309.10">
    <property type="entry name" value="Aldehyde Dehydrogenase, Chain A, domain 2"/>
    <property type="match status" value="1"/>
</dbReference>
<feature type="active site" description="Proton donor" evidence="11">
    <location>
        <position position="727"/>
    </location>
</feature>
<keyword evidence="7 10" id="KW-0521">NADP</keyword>
<dbReference type="EC" id="1.5.1.6" evidence="10"/>
<keyword evidence="6 10" id="KW-0554">One-carbon metabolism</keyword>
<dbReference type="InterPro" id="IPR036736">
    <property type="entry name" value="ACP-like_sf"/>
</dbReference>
<evidence type="ECO:0000256" key="10">
    <source>
        <dbReference type="PIRNR" id="PIRNR036489"/>
    </source>
</evidence>
<proteinExistence type="inferred from homology"/>
<dbReference type="InterPro" id="IPR001555">
    <property type="entry name" value="GART_AS"/>
</dbReference>
<feature type="binding site" evidence="13">
    <location>
        <begin position="670"/>
        <end position="671"/>
    </location>
    <ligand>
        <name>NADP(+)</name>
        <dbReference type="ChEBI" id="CHEBI:58349"/>
    </ligand>
</feature>
<evidence type="ECO:0000256" key="8">
    <source>
        <dbReference type="ARBA" id="ARBA00023002"/>
    </source>
</evidence>
<feature type="site" description="Essential for catalytic activity" evidence="14">
    <location>
        <position position="165"/>
    </location>
</feature>
<comment type="similarity">
    <text evidence="3 10">In the N-terminal section; belongs to the GART family.</text>
</comment>
<evidence type="ECO:0000256" key="2">
    <source>
        <dbReference type="ARBA" id="ARBA00009986"/>
    </source>
</evidence>
<dbReference type="InterPro" id="IPR002376">
    <property type="entry name" value="Formyl_transf_N"/>
</dbReference>
<dbReference type="Pfam" id="PF00171">
    <property type="entry name" value="Aldedh"/>
    <property type="match status" value="1"/>
</dbReference>
<dbReference type="GO" id="GO:0016155">
    <property type="term" value="F:formyltetrahydrofolate dehydrogenase activity"/>
    <property type="evidence" value="ECO:0007669"/>
    <property type="project" value="UniProtKB-UniRule"/>
</dbReference>
<dbReference type="PROSITE" id="PS50075">
    <property type="entry name" value="CARRIER"/>
    <property type="match status" value="1"/>
</dbReference>
<evidence type="ECO:0000259" key="17">
    <source>
        <dbReference type="PROSITE" id="PS50075"/>
    </source>
</evidence>
<feature type="binding site" evidence="13">
    <location>
        <begin position="824"/>
        <end position="826"/>
    </location>
    <ligand>
        <name>NADP(+)</name>
        <dbReference type="ChEBI" id="CHEBI:58349"/>
    </ligand>
</feature>
<dbReference type="Pfam" id="PF02911">
    <property type="entry name" value="Formyl_trans_C"/>
    <property type="match status" value="1"/>
</dbReference>
<dbReference type="FunFam" id="3.40.605.10:FF:000026">
    <property type="entry name" value="Aldehyde dehydrogenase, putative"/>
    <property type="match status" value="1"/>
</dbReference>
<dbReference type="PROSITE" id="PS00373">
    <property type="entry name" value="GART"/>
    <property type="match status" value="1"/>
</dbReference>
<dbReference type="InterPro" id="IPR005793">
    <property type="entry name" value="Formyl_trans_C"/>
</dbReference>
<evidence type="ECO:0000313" key="18">
    <source>
        <dbReference type="EMBL" id="MBW14602.1"/>
    </source>
</evidence>
<dbReference type="Gene3D" id="3.40.50.170">
    <property type="entry name" value="Formyl transferase, N-terminal domain"/>
    <property type="match status" value="1"/>
</dbReference>
<dbReference type="AlphaFoldDB" id="A0A2H8TLQ5"/>
<feature type="active site" description="Proton acceptor" evidence="11">
    <location>
        <position position="693"/>
    </location>
</feature>
<protein>
    <recommendedName>
        <fullName evidence="10">10-formyltetrahydrofolate dehydrogenase</fullName>
        <ecNumber evidence="10">1.5.1.6</ecNumber>
    </recommendedName>
</protein>
<dbReference type="FunFam" id="3.40.309.10:FF:000012">
    <property type="entry name" value="Betaine aldehyde dehydrogenase"/>
    <property type="match status" value="1"/>
</dbReference>
<comment type="similarity">
    <text evidence="1 10">In the C-terminal section; belongs to the aldehyde dehydrogenase family. ALDH1L subfamily.</text>
</comment>
<feature type="active site" evidence="15">
    <location>
        <position position="693"/>
    </location>
</feature>
<dbReference type="InterPro" id="IPR036477">
    <property type="entry name" value="Formyl_transf_N_sf"/>
</dbReference>
<dbReference type="SUPFAM" id="SSF53720">
    <property type="entry name" value="ALDH-like"/>
    <property type="match status" value="1"/>
</dbReference>
<feature type="active site" description="Proton donor" evidence="11">
    <location>
        <position position="129"/>
    </location>
</feature>
<reference evidence="18" key="1">
    <citation type="submission" date="2017-10" db="EMBL/GenBank/DDBJ databases">
        <title>Transcriptome Assembly of Sugarcane Aphid Adults.</title>
        <authorList>
            <person name="Scully E.D."/>
            <person name="Palmer N.A."/>
            <person name="Geib S.M."/>
            <person name="Sarath G."/>
            <person name="Sattler S.E."/>
        </authorList>
    </citation>
    <scope>NUCLEOTIDE SEQUENCE</scope>
    <source>
        <tissue evidence="18">Whole body</tissue>
    </source>
</reference>
<feature type="binding site" evidence="12">
    <location>
        <begin position="111"/>
        <end position="113"/>
    </location>
    <ligand>
        <name>(6R)-10-formyltetrahydrofolate</name>
        <dbReference type="ChEBI" id="CHEBI:195366"/>
    </ligand>
</feature>
<dbReference type="GO" id="GO:0016620">
    <property type="term" value="F:oxidoreductase activity, acting on the aldehyde or oxo group of donors, NAD or NADP as acceptor"/>
    <property type="evidence" value="ECO:0007669"/>
    <property type="project" value="InterPro"/>
</dbReference>
<dbReference type="Pfam" id="PF00551">
    <property type="entry name" value="Formyl_trans_N"/>
    <property type="match status" value="1"/>
</dbReference>
<sequence>MLMLRKFTKCRPLSRFGLINQRDLNVAIIGQSTFAAEVYKLLLKNGHRVVGVFTILDKGNRQDPLAAVASENNTPVFKIKSWRKGENALPEIVAQYKQVDAELNVLPFCSQFIPMEVIEHPKHKSICYHPSILPKHRGVSAINWTLINGDKEAGFSIFWADDGLDTGPILSQKSCPVLPDDTVDSLYNRFLYPEGIKSMAEAVDMVANNTAPVIPQSTEGSSFEPSVRKKALQKVDWSKSGVDIQNFIRGLDSSPGAWTIIDETEVKLYKSSIWKNESPTGDLVTVDTLKIPAIVHSKGLLITCNDGVKINIERLSVNGKMMAASNYGNVDTVQETIDYTDQEKAYIPAVESIWKNILNMEIEKDTHFFQSGAGSMDVVRLIEEIKDKLKLTLKNDDVYMSPVFSDFCNTLVKRSRGSIDDNIRVEYDPVVVEVNNMKLQFAKQLFINGQFVDSESGKTLECINPADESVICSIQCASEADVDQAVIAASRAFEGEWSEMSPRDRGAVMYKIADLLDKNREELATIESIDSGAVYTLALKTHIGMSIDVWKYFAGWADKIHGQTIPISHARPNRNLTFTKKEPFGVCGIITPWNYPLMMLSWKMAACLAAGNTVVLKPTEVSPLTALKFAELSVEAGFPAGVINILPGLGIEAGRAIAEHPDIRKVGFTGSTATGHAIMKASAESNLKKVSLELGGKSPLIILDDCDLDKSVRMSMGGVFFNKGENCIAAGRIFVESSIHDKFIDKVVEEVKKIKIGNPLERDTNHGPQNHKAHLEKLINYCKKAKNEGAELKTGGKRLDRPGYYFEPTVFTGVEDHMFIAQEESFGPIMAVTKFSSSDLDAVIKRANSTDYGLSSGIFTKDISKALRFAEKIDAGTVFINTYNKTDVAAPFGGFKKSGFGKDLGEEALNEYLKTKCVTVEY</sequence>
<name>A0A2H8TLQ5_9HEMI</name>
<dbReference type="PROSITE" id="PS00687">
    <property type="entry name" value="ALDEHYDE_DEHYDR_GLU"/>
    <property type="match status" value="1"/>
</dbReference>
<evidence type="ECO:0000256" key="4">
    <source>
        <dbReference type="ARBA" id="ARBA00022450"/>
    </source>
</evidence>
<dbReference type="EMBL" id="GFXV01002797">
    <property type="protein sequence ID" value="MBW14602.1"/>
    <property type="molecule type" value="Transcribed_RNA"/>
</dbReference>
<feature type="binding site" evidence="12">
    <location>
        <position position="165"/>
    </location>
    <ligand>
        <name>(6R)-10-formyltetrahydrofolate</name>
        <dbReference type="ChEBI" id="CHEBI:195366"/>
    </ligand>
</feature>
<dbReference type="SUPFAM" id="SSF47336">
    <property type="entry name" value="ACP-like"/>
    <property type="match status" value="1"/>
</dbReference>
<dbReference type="InterPro" id="IPR016161">
    <property type="entry name" value="Ald_DH/histidinol_DH"/>
</dbReference>
<evidence type="ECO:0000256" key="13">
    <source>
        <dbReference type="PIRSR" id="PIRSR036489-3"/>
    </source>
</evidence>
<evidence type="ECO:0000256" key="5">
    <source>
        <dbReference type="ARBA" id="ARBA00022553"/>
    </source>
</evidence>
<evidence type="ECO:0000256" key="7">
    <source>
        <dbReference type="ARBA" id="ARBA00022857"/>
    </source>
</evidence>
<evidence type="ECO:0000256" key="14">
    <source>
        <dbReference type="PIRSR" id="PIRSR036489-4"/>
    </source>
</evidence>
<dbReference type="SUPFAM" id="SSF53328">
    <property type="entry name" value="Formyltransferase"/>
    <property type="match status" value="1"/>
</dbReference>
<dbReference type="PANTHER" id="PTHR11699">
    <property type="entry name" value="ALDEHYDE DEHYDROGENASE-RELATED"/>
    <property type="match status" value="1"/>
</dbReference>
<dbReference type="FunFam" id="3.40.50.170:FF:000002">
    <property type="entry name" value="10-formyltetrahydrofolate dehydrogenase"/>
    <property type="match status" value="1"/>
</dbReference>
<dbReference type="Pfam" id="PF00550">
    <property type="entry name" value="PP-binding"/>
    <property type="match status" value="1"/>
</dbReference>
<comment type="similarity">
    <text evidence="2 16">Belongs to the aldehyde dehydrogenase family.</text>
</comment>
<dbReference type="InterPro" id="IPR011034">
    <property type="entry name" value="Formyl_transferase-like_C_sf"/>
</dbReference>
<dbReference type="InterPro" id="IPR016160">
    <property type="entry name" value="Ald_DH_CS_CYS"/>
</dbReference>
<dbReference type="InterPro" id="IPR037022">
    <property type="entry name" value="Formyl_trans_C_sf"/>
</dbReference>
<keyword evidence="5" id="KW-0597">Phosphoprotein</keyword>
<dbReference type="Gene3D" id="3.40.605.10">
    <property type="entry name" value="Aldehyde Dehydrogenase, Chain A, domain 1"/>
    <property type="match status" value="1"/>
</dbReference>
<dbReference type="InterPro" id="IPR009081">
    <property type="entry name" value="PP-bd_ACP"/>
</dbReference>
<gene>
    <name evidence="18" type="primary">aldh1l1_4</name>
</gene>
<dbReference type="InterPro" id="IPR016162">
    <property type="entry name" value="Ald_DH_N"/>
</dbReference>
<dbReference type="Gene3D" id="1.10.1200.10">
    <property type="entry name" value="ACP-like"/>
    <property type="match status" value="1"/>
</dbReference>
<evidence type="ECO:0000256" key="11">
    <source>
        <dbReference type="PIRSR" id="PIRSR036489-1"/>
    </source>
</evidence>
<evidence type="ECO:0000256" key="16">
    <source>
        <dbReference type="RuleBase" id="RU003345"/>
    </source>
</evidence>
<dbReference type="PIRSF" id="PIRSF036489">
    <property type="entry name" value="10-FTHFDH"/>
    <property type="match status" value="1"/>
</dbReference>
<dbReference type="PROSITE" id="PS00070">
    <property type="entry name" value="ALDEHYDE_DEHYDR_CYS"/>
    <property type="match status" value="1"/>
</dbReference>
<feature type="binding site" evidence="13">
    <location>
        <position position="777"/>
    </location>
    <ligand>
        <name>NADP(+)</name>
        <dbReference type="ChEBI" id="CHEBI:58349"/>
    </ligand>
</feature>
<dbReference type="FunFam" id="1.10.1200.10:FF:000002">
    <property type="entry name" value="10-formyltetrahydrofolate dehydrogenase"/>
    <property type="match status" value="1"/>
</dbReference>
<dbReference type="CDD" id="cd08703">
    <property type="entry name" value="FDH_Hydrolase_C"/>
    <property type="match status" value="1"/>
</dbReference>
<accession>A0A2H8TLQ5</accession>
<evidence type="ECO:0000256" key="12">
    <source>
        <dbReference type="PIRSR" id="PIRSR036489-2"/>
    </source>
</evidence>
<comment type="catalytic activity">
    <reaction evidence="9">
        <text>(6R)-10-formyltetrahydrofolate + NADP(+) + H2O = (6S)-5,6,7,8-tetrahydrofolate + CO2 + NADPH + H(+)</text>
        <dbReference type="Rhea" id="RHEA:10180"/>
        <dbReference type="ChEBI" id="CHEBI:15377"/>
        <dbReference type="ChEBI" id="CHEBI:15378"/>
        <dbReference type="ChEBI" id="CHEBI:16526"/>
        <dbReference type="ChEBI" id="CHEBI:57453"/>
        <dbReference type="ChEBI" id="CHEBI:57783"/>
        <dbReference type="ChEBI" id="CHEBI:58349"/>
        <dbReference type="ChEBI" id="CHEBI:195366"/>
        <dbReference type="EC" id="1.5.1.6"/>
    </reaction>
    <physiologicalReaction direction="left-to-right" evidence="9">
        <dbReference type="Rhea" id="RHEA:10181"/>
    </physiologicalReaction>
</comment>
<dbReference type="GO" id="GO:0006730">
    <property type="term" value="P:one-carbon metabolic process"/>
    <property type="evidence" value="ECO:0007669"/>
    <property type="project" value="UniProtKB-KW"/>
</dbReference>
<dbReference type="SUPFAM" id="SSF50486">
    <property type="entry name" value="FMT C-terminal domain-like"/>
    <property type="match status" value="1"/>
</dbReference>
<organism evidence="18">
    <name type="scientific">Melanaphis sacchari</name>
    <dbReference type="NCBI Taxonomy" id="742174"/>
    <lineage>
        <taxon>Eukaryota</taxon>
        <taxon>Metazoa</taxon>
        <taxon>Ecdysozoa</taxon>
        <taxon>Arthropoda</taxon>
        <taxon>Hexapoda</taxon>
        <taxon>Insecta</taxon>
        <taxon>Pterygota</taxon>
        <taxon>Neoptera</taxon>
        <taxon>Paraneoptera</taxon>
        <taxon>Hemiptera</taxon>
        <taxon>Sternorrhyncha</taxon>
        <taxon>Aphidomorpha</taxon>
        <taxon>Aphidoidea</taxon>
        <taxon>Aphididae</taxon>
        <taxon>Aphidini</taxon>
        <taxon>Melanaphis</taxon>
    </lineage>
</organism>
<dbReference type="GO" id="GO:0005737">
    <property type="term" value="C:cytoplasm"/>
    <property type="evidence" value="ECO:0007669"/>
    <property type="project" value="InterPro"/>
</dbReference>
<dbReference type="OrthoDB" id="310895at2759"/>
<dbReference type="GO" id="GO:0009258">
    <property type="term" value="P:10-formyltetrahydrofolate catabolic process"/>
    <property type="evidence" value="ECO:0007669"/>
    <property type="project" value="UniProtKB-UniRule"/>
</dbReference>
<keyword evidence="4" id="KW-0596">Phosphopantetheine</keyword>
<evidence type="ECO:0000256" key="9">
    <source>
        <dbReference type="ARBA" id="ARBA00048239"/>
    </source>
</evidence>
<dbReference type="InterPro" id="IPR016163">
    <property type="entry name" value="Ald_DH_C"/>
</dbReference>
<dbReference type="InterPro" id="IPR029510">
    <property type="entry name" value="Ald_DH_CS_GLU"/>
</dbReference>
<evidence type="ECO:0000256" key="3">
    <source>
        <dbReference type="ARBA" id="ARBA00010978"/>
    </source>
</evidence>
<evidence type="ECO:0000256" key="1">
    <source>
        <dbReference type="ARBA" id="ARBA00007995"/>
    </source>
</evidence>
<dbReference type="FunFam" id="3.40.605.10:FF:000001">
    <property type="entry name" value="Aldehyde dehydrogenase 1"/>
    <property type="match status" value="1"/>
</dbReference>
<keyword evidence="8 10" id="KW-0560">Oxidoreductase</keyword>
<evidence type="ECO:0000256" key="6">
    <source>
        <dbReference type="ARBA" id="ARBA00022563"/>
    </source>
</evidence>
<dbReference type="Gene3D" id="3.10.25.10">
    <property type="entry name" value="Formyl transferase, C-terminal domain"/>
    <property type="match status" value="1"/>
</dbReference>
<dbReference type="InterPro" id="IPR011407">
    <property type="entry name" value="10_FTHF_DH"/>
</dbReference>
<dbReference type="InterPro" id="IPR015590">
    <property type="entry name" value="Aldehyde_DH_dom"/>
</dbReference>
<feature type="domain" description="Carrier" evidence="17">
    <location>
        <begin position="341"/>
        <end position="415"/>
    </location>
</feature>